<dbReference type="EMBL" id="CP063144">
    <property type="protein sequence ID" value="QOR94718.1"/>
    <property type="molecule type" value="Genomic_DNA"/>
</dbReference>
<organism evidence="1 2">
    <name type="scientific">Thermosphaera chiliense</name>
    <dbReference type="NCBI Taxonomy" id="3402707"/>
    <lineage>
        <taxon>Archaea</taxon>
        <taxon>Thermoproteota</taxon>
        <taxon>Thermoprotei</taxon>
        <taxon>Desulfurococcales</taxon>
        <taxon>Desulfurococcaceae</taxon>
        <taxon>Thermosphaera</taxon>
    </lineage>
</organism>
<proteinExistence type="predicted"/>
<name>A0A7M1UR30_9CREN</name>
<protein>
    <submittedName>
        <fullName evidence="1">Uncharacterized protein</fullName>
    </submittedName>
</protein>
<dbReference type="AlphaFoldDB" id="A0A7M1UR30"/>
<dbReference type="GeneID" id="59454139"/>
<evidence type="ECO:0000313" key="2">
    <source>
        <dbReference type="Proteomes" id="UP000593766"/>
    </source>
</evidence>
<sequence>MTTLYAIIRHYDIHYSGEVSVAWLLDGSFWSDNSGHIAVVVLLGNKYIGILDPAGRVMLKGTPRESFTRYSEEREEHGGIKTARLFYVDLNGNIRIDVGDLLENIIAFIEANY</sequence>
<accession>A0A7M1UR30</accession>
<keyword evidence="2" id="KW-1185">Reference proteome</keyword>
<evidence type="ECO:0000313" key="1">
    <source>
        <dbReference type="EMBL" id="QOR94718.1"/>
    </source>
</evidence>
<dbReference type="Proteomes" id="UP000593766">
    <property type="component" value="Chromosome"/>
</dbReference>
<gene>
    <name evidence="1" type="ORF">IMZ38_01935</name>
</gene>
<dbReference type="KEGG" id="tcs:IMZ38_01935"/>
<reference evidence="1 2" key="1">
    <citation type="submission" date="2020-10" db="EMBL/GenBank/DDBJ databases">
        <title>Complete genome sequence of Thermosphaera aggregans strain 3507.</title>
        <authorList>
            <person name="Zayulina K.S."/>
            <person name="Elcheninov A.G."/>
            <person name="Toshchakov S.V."/>
            <person name="Kublanov I.V."/>
            <person name="Kochetkova T.V."/>
        </authorList>
    </citation>
    <scope>NUCLEOTIDE SEQUENCE [LARGE SCALE GENOMIC DNA]</scope>
    <source>
        <strain evidence="1 2">3507</strain>
    </source>
</reference>
<dbReference type="RefSeq" id="WP_193436515.1">
    <property type="nucleotide sequence ID" value="NZ_CP063144.1"/>
</dbReference>